<evidence type="ECO:0000313" key="1">
    <source>
        <dbReference type="EMBL" id="GMF06743.1"/>
    </source>
</evidence>
<dbReference type="EMBL" id="BSXS01015445">
    <property type="protein sequence ID" value="GMF06743.1"/>
    <property type="molecule type" value="Genomic_DNA"/>
</dbReference>
<proteinExistence type="predicted"/>
<protein>
    <submittedName>
        <fullName evidence="1">Unnamed protein product</fullName>
    </submittedName>
</protein>
<sequence length="134" mass="15568">MRQSKLSELIHNSESNMSLPECRVDVHFKKVVETFTGDGDPVTEDVPGSALKISRKAFRNNSSKYFINDRESNFTTVTNLLRKEGIDLDHKRFLILQGEVESIAQMKPKAENKNDDGLLEYLEDIIERIRRWQR</sequence>
<comment type="caution">
    <text evidence="1">The sequence shown here is derived from an EMBL/GenBank/DDBJ whole genome shotgun (WGS) entry which is preliminary data.</text>
</comment>
<accession>A0ACB5UAK4</accession>
<evidence type="ECO:0000313" key="2">
    <source>
        <dbReference type="Proteomes" id="UP001165064"/>
    </source>
</evidence>
<dbReference type="Proteomes" id="UP001165064">
    <property type="component" value="Unassembled WGS sequence"/>
</dbReference>
<keyword evidence="2" id="KW-1185">Reference proteome</keyword>
<gene>
    <name evidence="1" type="ORF">Amon02_001277200</name>
</gene>
<name>A0ACB5UAK4_AMBMO</name>
<organism evidence="1 2">
    <name type="scientific">Ambrosiozyma monospora</name>
    <name type="common">Yeast</name>
    <name type="synonym">Endomycopsis monosporus</name>
    <dbReference type="NCBI Taxonomy" id="43982"/>
    <lineage>
        <taxon>Eukaryota</taxon>
        <taxon>Fungi</taxon>
        <taxon>Dikarya</taxon>
        <taxon>Ascomycota</taxon>
        <taxon>Saccharomycotina</taxon>
        <taxon>Pichiomycetes</taxon>
        <taxon>Pichiales</taxon>
        <taxon>Pichiaceae</taxon>
        <taxon>Ambrosiozyma</taxon>
    </lineage>
</organism>
<reference evidence="1" key="1">
    <citation type="submission" date="2023-04" db="EMBL/GenBank/DDBJ databases">
        <title>Ambrosiozyma monospora NBRC 10751.</title>
        <authorList>
            <person name="Ichikawa N."/>
            <person name="Sato H."/>
            <person name="Tonouchi N."/>
        </authorList>
    </citation>
    <scope>NUCLEOTIDE SEQUENCE</scope>
    <source>
        <strain evidence="1">NBRC 10751</strain>
    </source>
</reference>